<name>A0ABU0IJ13_9HYPH</name>
<evidence type="ECO:0000259" key="2">
    <source>
        <dbReference type="Pfam" id="PF11800"/>
    </source>
</evidence>
<dbReference type="Pfam" id="PF11800">
    <property type="entry name" value="RP-C_C"/>
    <property type="match status" value="1"/>
</dbReference>
<dbReference type="InterPro" id="IPR005090">
    <property type="entry name" value="RepC_N"/>
</dbReference>
<dbReference type="NCBIfam" id="NF040974">
    <property type="entry name" value="RepABC_RepC"/>
    <property type="match status" value="1"/>
</dbReference>
<comment type="caution">
    <text evidence="3">The sequence shown here is derived from an EMBL/GenBank/DDBJ whole genome shotgun (WGS) entry which is preliminary data.</text>
</comment>
<proteinExistence type="predicted"/>
<protein>
    <submittedName>
        <fullName evidence="3">Replication initiation protein RepC</fullName>
    </submittedName>
</protein>
<dbReference type="Proteomes" id="UP001235269">
    <property type="component" value="Unassembled WGS sequence"/>
</dbReference>
<evidence type="ECO:0000313" key="4">
    <source>
        <dbReference type="Proteomes" id="UP001235269"/>
    </source>
</evidence>
<dbReference type="InterPro" id="IPR047611">
    <property type="entry name" value="RepABC_RepC"/>
</dbReference>
<gene>
    <name evidence="3" type="ORF">QO005_004579</name>
</gene>
<reference evidence="3 4" key="1">
    <citation type="submission" date="2023-07" db="EMBL/GenBank/DDBJ databases">
        <title>Genomic Encyclopedia of Type Strains, Phase IV (KMG-IV): sequencing the most valuable type-strain genomes for metagenomic binning, comparative biology and taxonomic classification.</title>
        <authorList>
            <person name="Goeker M."/>
        </authorList>
    </citation>
    <scope>NUCLEOTIDE SEQUENCE [LARGE SCALE GENOMIC DNA]</scope>
    <source>
        <strain evidence="3 4">DSM 100301</strain>
    </source>
</reference>
<feature type="domain" description="Plasmid replication protein C C-terminal" evidence="2">
    <location>
        <begin position="295"/>
        <end position="395"/>
    </location>
</feature>
<evidence type="ECO:0000313" key="3">
    <source>
        <dbReference type="EMBL" id="MDQ0458219.1"/>
    </source>
</evidence>
<dbReference type="NCBIfam" id="NF010396">
    <property type="entry name" value="PRK13824.1"/>
    <property type="match status" value="1"/>
</dbReference>
<evidence type="ECO:0000259" key="1">
    <source>
        <dbReference type="Pfam" id="PF03428"/>
    </source>
</evidence>
<organism evidence="3 4">
    <name type="scientific">Rhizobium paknamense</name>
    <dbReference type="NCBI Taxonomy" id="1206817"/>
    <lineage>
        <taxon>Bacteria</taxon>
        <taxon>Pseudomonadati</taxon>
        <taxon>Pseudomonadota</taxon>
        <taxon>Alphaproteobacteria</taxon>
        <taxon>Hyphomicrobiales</taxon>
        <taxon>Rhizobiaceae</taxon>
        <taxon>Rhizobium/Agrobacterium group</taxon>
        <taxon>Rhizobium</taxon>
    </lineage>
</organism>
<dbReference type="EMBL" id="JAUSWH010000026">
    <property type="protein sequence ID" value="MDQ0458219.1"/>
    <property type="molecule type" value="Genomic_DNA"/>
</dbReference>
<sequence>MMEIGTTTTPFGRRGAKLSLVRRQVEAENTSSDRSVDKWSVFRDACEARDMLGLQDRPLSVLNALLSFYPHAELCEDKGLVVFPSNVQLSARANGISGATLRRALFALVEAGLIERRDSPNGKRYAHRDTSGAVEKAFGFDLKPLLLRAGELALMAQKVVQERLQLKRARENLTLCRRDVRKLITAALEEGIAGDWDALDAAYRRIVQRIPRDPGLQQLALLLQDMEDLRQQVFNVLDFQQNVQNMNGNADLNEQHKQNSKPDSIHELEPRFEKKQGAAAEVDNNRQNAWLTAFPLAMVLRACPQMADYTSGGMIGTWRDFLAAAVVVRSTLGISPSAFEEACEVMGPEAAAITIACMLERAGHIHSPGGYLRGLTAKARKGEFSVGPPLMALLRLNGRGERAVS</sequence>
<dbReference type="InterPro" id="IPR021760">
    <property type="entry name" value="RepC_C"/>
</dbReference>
<feature type="domain" description="Plasmid replication protein C N-terminal" evidence="1">
    <location>
        <begin position="20"/>
        <end position="187"/>
    </location>
</feature>
<accession>A0ABU0IJ13</accession>
<keyword evidence="4" id="KW-1185">Reference proteome</keyword>
<dbReference type="Pfam" id="PF03428">
    <property type="entry name" value="RP-C"/>
    <property type="match status" value="1"/>
</dbReference>